<sequence>MRTFYIAGVLILVLLSGCESQEGLLIHAVFEYCDGNGYFFGYFLDDWGRNITGDVQITINDSRSFTPADTSRYYLSEVYPGAQFKVKFSNSDYPDVETTVRIPDGFSLIKFDGVINSGEKDTIVWETSGELPQYWEIFIQNRESGFTWYRYYNSEDTMAIIEDNIFNFSGTYQIIIEALNFSDIDKASSQSTIVGVYSIERNYTVNR</sequence>
<dbReference type="AlphaFoldDB" id="A0A7C0ZE00"/>
<name>A0A7C0ZE00_UNCW3</name>
<evidence type="ECO:0000313" key="1">
    <source>
        <dbReference type="EMBL" id="HDI82282.1"/>
    </source>
</evidence>
<proteinExistence type="predicted"/>
<accession>A0A7C0ZE00</accession>
<gene>
    <name evidence="1" type="ORF">ENF18_00640</name>
</gene>
<dbReference type="EMBL" id="DQWE01000030">
    <property type="protein sequence ID" value="HDI82282.1"/>
    <property type="molecule type" value="Genomic_DNA"/>
</dbReference>
<evidence type="ECO:0008006" key="2">
    <source>
        <dbReference type="Google" id="ProtNLM"/>
    </source>
</evidence>
<organism evidence="1">
    <name type="scientific">candidate division WOR-3 bacterium</name>
    <dbReference type="NCBI Taxonomy" id="2052148"/>
    <lineage>
        <taxon>Bacteria</taxon>
        <taxon>Bacteria division WOR-3</taxon>
    </lineage>
</organism>
<dbReference type="Proteomes" id="UP000885847">
    <property type="component" value="Unassembled WGS sequence"/>
</dbReference>
<comment type="caution">
    <text evidence="1">The sequence shown here is derived from an EMBL/GenBank/DDBJ whole genome shotgun (WGS) entry which is preliminary data.</text>
</comment>
<protein>
    <recommendedName>
        <fullName evidence="2">DUF4249 family protein</fullName>
    </recommendedName>
</protein>
<reference evidence="1" key="1">
    <citation type="journal article" date="2020" name="mSystems">
        <title>Genome- and Community-Level Interaction Insights into Carbon Utilization and Element Cycling Functions of Hydrothermarchaeota in Hydrothermal Sediment.</title>
        <authorList>
            <person name="Zhou Z."/>
            <person name="Liu Y."/>
            <person name="Xu W."/>
            <person name="Pan J."/>
            <person name="Luo Z.H."/>
            <person name="Li M."/>
        </authorList>
    </citation>
    <scope>NUCLEOTIDE SEQUENCE [LARGE SCALE GENOMIC DNA]</scope>
    <source>
        <strain evidence="1">HyVt-102</strain>
    </source>
</reference>
<dbReference type="PROSITE" id="PS51257">
    <property type="entry name" value="PROKAR_LIPOPROTEIN"/>
    <property type="match status" value="1"/>
</dbReference>